<keyword evidence="1" id="KW-1277">Toxin-antitoxin system</keyword>
<proteinExistence type="predicted"/>
<dbReference type="Pfam" id="PF15738">
    <property type="entry name" value="YafQ_toxin"/>
    <property type="match status" value="1"/>
</dbReference>
<dbReference type="AlphaFoldDB" id="X1C718"/>
<evidence type="ECO:0000256" key="1">
    <source>
        <dbReference type="ARBA" id="ARBA00022649"/>
    </source>
</evidence>
<sequence>MISLIWGSSFKRAYKRVTAANPDLKQKIAQALETFADNPFHPSLRTHKLSGKLKGLWAFVVAYDCRAVFQFLDDQDVLLIDIGKHDEVY</sequence>
<protein>
    <recommendedName>
        <fullName evidence="3">Type II toxin-antitoxin system mRNA interferase toxin, RelE/StbE family</fullName>
    </recommendedName>
</protein>
<gene>
    <name evidence="2" type="ORF">S01H4_35632</name>
</gene>
<organism evidence="2">
    <name type="scientific">marine sediment metagenome</name>
    <dbReference type="NCBI Taxonomy" id="412755"/>
    <lineage>
        <taxon>unclassified sequences</taxon>
        <taxon>metagenomes</taxon>
        <taxon>ecological metagenomes</taxon>
    </lineage>
</organism>
<dbReference type="InterPro" id="IPR007712">
    <property type="entry name" value="RelE/ParE_toxin"/>
</dbReference>
<dbReference type="SUPFAM" id="SSF143011">
    <property type="entry name" value="RelE-like"/>
    <property type="match status" value="1"/>
</dbReference>
<dbReference type="InterPro" id="IPR035093">
    <property type="entry name" value="RelE/ParE_toxin_dom_sf"/>
</dbReference>
<dbReference type="InterPro" id="IPR004386">
    <property type="entry name" value="Toxin_YafQ-like"/>
</dbReference>
<comment type="caution">
    <text evidence="2">The sequence shown here is derived from an EMBL/GenBank/DDBJ whole genome shotgun (WGS) entry which is preliminary data.</text>
</comment>
<evidence type="ECO:0000313" key="2">
    <source>
        <dbReference type="EMBL" id="GAG80206.1"/>
    </source>
</evidence>
<name>X1C718_9ZZZZ</name>
<accession>X1C718</accession>
<evidence type="ECO:0008006" key="3">
    <source>
        <dbReference type="Google" id="ProtNLM"/>
    </source>
</evidence>
<dbReference type="NCBIfam" id="TIGR02385">
    <property type="entry name" value="RelE_StbE"/>
    <property type="match status" value="1"/>
</dbReference>
<reference evidence="2" key="1">
    <citation type="journal article" date="2014" name="Front. Microbiol.">
        <title>High frequency of phylogenetically diverse reductive dehalogenase-homologous genes in deep subseafloor sedimentary metagenomes.</title>
        <authorList>
            <person name="Kawai M."/>
            <person name="Futagami T."/>
            <person name="Toyoda A."/>
            <person name="Takaki Y."/>
            <person name="Nishi S."/>
            <person name="Hori S."/>
            <person name="Arai W."/>
            <person name="Tsubouchi T."/>
            <person name="Morono Y."/>
            <person name="Uchiyama I."/>
            <person name="Ito T."/>
            <person name="Fujiyama A."/>
            <person name="Inagaki F."/>
            <person name="Takami H."/>
        </authorList>
    </citation>
    <scope>NUCLEOTIDE SEQUENCE</scope>
    <source>
        <strain evidence="2">Expedition CK06-06</strain>
    </source>
</reference>
<dbReference type="Gene3D" id="3.30.2310.20">
    <property type="entry name" value="RelE-like"/>
    <property type="match status" value="1"/>
</dbReference>
<dbReference type="EMBL" id="BART01018966">
    <property type="protein sequence ID" value="GAG80206.1"/>
    <property type="molecule type" value="Genomic_DNA"/>
</dbReference>